<feature type="compositionally biased region" description="Low complexity" evidence="2">
    <location>
        <begin position="46"/>
        <end position="59"/>
    </location>
</feature>
<dbReference type="PANTHER" id="PTHR18947">
    <property type="entry name" value="HOOK PROTEINS"/>
    <property type="match status" value="1"/>
</dbReference>
<feature type="compositionally biased region" description="Polar residues" evidence="2">
    <location>
        <begin position="69"/>
        <end position="93"/>
    </location>
</feature>
<organism evidence="3 4">
    <name type="scientific">Cynoglossus semilaevis</name>
    <name type="common">Tongue sole</name>
    <dbReference type="NCBI Taxonomy" id="244447"/>
    <lineage>
        <taxon>Eukaryota</taxon>
        <taxon>Metazoa</taxon>
        <taxon>Chordata</taxon>
        <taxon>Craniata</taxon>
        <taxon>Vertebrata</taxon>
        <taxon>Euteleostomi</taxon>
        <taxon>Actinopterygii</taxon>
        <taxon>Neopterygii</taxon>
        <taxon>Teleostei</taxon>
        <taxon>Neoteleostei</taxon>
        <taxon>Acanthomorphata</taxon>
        <taxon>Carangaria</taxon>
        <taxon>Pleuronectiformes</taxon>
        <taxon>Pleuronectoidei</taxon>
        <taxon>Cynoglossidae</taxon>
        <taxon>Cynoglossinae</taxon>
        <taxon>Cynoglossus</taxon>
    </lineage>
</organism>
<feature type="region of interest" description="Disordered" evidence="2">
    <location>
        <begin position="206"/>
        <end position="232"/>
    </location>
</feature>
<feature type="region of interest" description="Disordered" evidence="2">
    <location>
        <begin position="399"/>
        <end position="501"/>
    </location>
</feature>
<dbReference type="STRING" id="244447.ENSCSEP00000009161"/>
<dbReference type="Proteomes" id="UP000265120">
    <property type="component" value="Chromosome 15"/>
</dbReference>
<proteinExistence type="predicted"/>
<dbReference type="GO" id="GO:0031122">
    <property type="term" value="P:cytoplasmic microtubule organization"/>
    <property type="evidence" value="ECO:0007669"/>
    <property type="project" value="TreeGrafter"/>
</dbReference>
<feature type="coiled-coil region" evidence="1">
    <location>
        <begin position="297"/>
        <end position="380"/>
    </location>
</feature>
<accession>A0A3P8V7I2</accession>
<dbReference type="Ensembl" id="ENSCSET00000009269.1">
    <property type="protein sequence ID" value="ENSCSEP00000009161.1"/>
    <property type="gene ID" value="ENSCSEG00000005878.1"/>
</dbReference>
<feature type="region of interest" description="Disordered" evidence="2">
    <location>
        <begin position="25"/>
        <end position="114"/>
    </location>
</feature>
<dbReference type="GO" id="GO:0008017">
    <property type="term" value="F:microtubule binding"/>
    <property type="evidence" value="ECO:0007669"/>
    <property type="project" value="TreeGrafter"/>
</dbReference>
<dbReference type="GO" id="GO:0051959">
    <property type="term" value="F:dynein light intermediate chain binding"/>
    <property type="evidence" value="ECO:0007669"/>
    <property type="project" value="TreeGrafter"/>
</dbReference>
<evidence type="ECO:0008006" key="5">
    <source>
        <dbReference type="Google" id="ProtNLM"/>
    </source>
</evidence>
<dbReference type="GeneTree" id="ENSGT00940000165784"/>
<keyword evidence="4" id="KW-1185">Reference proteome</keyword>
<dbReference type="GO" id="GO:0005737">
    <property type="term" value="C:cytoplasm"/>
    <property type="evidence" value="ECO:0007669"/>
    <property type="project" value="TreeGrafter"/>
</dbReference>
<evidence type="ECO:0000313" key="4">
    <source>
        <dbReference type="Proteomes" id="UP000265120"/>
    </source>
</evidence>
<reference evidence="3" key="2">
    <citation type="submission" date="2025-08" db="UniProtKB">
        <authorList>
            <consortium name="Ensembl"/>
        </authorList>
    </citation>
    <scope>IDENTIFICATION</scope>
</reference>
<dbReference type="GO" id="GO:0005813">
    <property type="term" value="C:centrosome"/>
    <property type="evidence" value="ECO:0007669"/>
    <property type="project" value="TreeGrafter"/>
</dbReference>
<evidence type="ECO:0000256" key="1">
    <source>
        <dbReference type="SAM" id="Coils"/>
    </source>
</evidence>
<dbReference type="PANTHER" id="PTHR18947:SF35">
    <property type="entry name" value="COILED-COIL DOMAIN-CONTAINING PROTEIN 88B"/>
    <property type="match status" value="1"/>
</dbReference>
<evidence type="ECO:0000256" key="2">
    <source>
        <dbReference type="SAM" id="MobiDB-lite"/>
    </source>
</evidence>
<dbReference type="InParanoid" id="A0A3P8V7I2"/>
<evidence type="ECO:0000313" key="3">
    <source>
        <dbReference type="Ensembl" id="ENSCSEP00000009161.1"/>
    </source>
</evidence>
<feature type="compositionally biased region" description="Gly residues" evidence="2">
    <location>
        <begin position="423"/>
        <end position="435"/>
    </location>
</feature>
<protein>
    <recommendedName>
        <fullName evidence="5">Coiled-coil domain containing 88B</fullName>
    </recommendedName>
</protein>
<reference evidence="3" key="3">
    <citation type="submission" date="2025-09" db="UniProtKB">
        <authorList>
            <consortium name="Ensembl"/>
        </authorList>
    </citation>
    <scope>IDENTIFICATION</scope>
</reference>
<sequence length="520" mass="59987">EISTQKARSQELSTEVERLNKKVEKAEAERKVATDSLSQSQDRIESLSQSLKESESLLLLEKRRRSTDVDTLSNSKLDSSNQSHICQTPTTEMTPADRSPGVSKGHGLAMSPGDAIEGTERQCEERITELEKEVLWVREREESALRMEALRRDHERMTALQQRQEVELEELLDKHSQLRSSNRCLEAQYRELEARYKEILDRKTQMEEREQEMKTRREEMEAEAQRRLEPEQELERLKEDNERLQAHQKEWLALQTELLAQGSMLRGELSASQLERTRQEGELSVLRETNQSLDLSNARLTSQYQLLTQLKGNMEEENRQLAEQNQSLLKENRALLEQSLEPGIHRSQSQCEYILYFTSLTELRREKQKLLEKIMDQYRVLEPNNLFIFIRKARSQTEPVISAPGTPALPSASGGRRKLGSRHGWGLGLSRGGSGVSQSFSPGDNKTHPRQRLRSSQNNSTVLWEKEKGAANECQEAEAELTNQESVEEEEEKEGEEKEKYNNDYFSSCLLKSWKLVPSD</sequence>
<keyword evidence="1" id="KW-0175">Coiled coil</keyword>
<name>A0A3P8V7I2_CYNSE</name>
<dbReference type="GO" id="GO:0030705">
    <property type="term" value="P:cytoskeleton-dependent intracellular transport"/>
    <property type="evidence" value="ECO:0007669"/>
    <property type="project" value="TreeGrafter"/>
</dbReference>
<dbReference type="AlphaFoldDB" id="A0A3P8V7I2"/>
<reference evidence="3 4" key="1">
    <citation type="journal article" date="2014" name="Nat. Genet.">
        <title>Whole-genome sequence of a flatfish provides insights into ZW sex chromosome evolution and adaptation to a benthic lifestyle.</title>
        <authorList>
            <person name="Chen S."/>
            <person name="Zhang G."/>
            <person name="Shao C."/>
            <person name="Huang Q."/>
            <person name="Liu G."/>
            <person name="Zhang P."/>
            <person name="Song W."/>
            <person name="An N."/>
            <person name="Chalopin D."/>
            <person name="Volff J.N."/>
            <person name="Hong Y."/>
            <person name="Li Q."/>
            <person name="Sha Z."/>
            <person name="Zhou H."/>
            <person name="Xie M."/>
            <person name="Yu Q."/>
            <person name="Liu Y."/>
            <person name="Xiang H."/>
            <person name="Wang N."/>
            <person name="Wu K."/>
            <person name="Yang C."/>
            <person name="Zhou Q."/>
            <person name="Liao X."/>
            <person name="Yang L."/>
            <person name="Hu Q."/>
            <person name="Zhang J."/>
            <person name="Meng L."/>
            <person name="Jin L."/>
            <person name="Tian Y."/>
            <person name="Lian J."/>
            <person name="Yang J."/>
            <person name="Miao G."/>
            <person name="Liu S."/>
            <person name="Liang Z."/>
            <person name="Yan F."/>
            <person name="Li Y."/>
            <person name="Sun B."/>
            <person name="Zhang H."/>
            <person name="Zhang J."/>
            <person name="Zhu Y."/>
            <person name="Du M."/>
            <person name="Zhao Y."/>
            <person name="Schartl M."/>
            <person name="Tang Q."/>
            <person name="Wang J."/>
        </authorList>
    </citation>
    <scope>NUCLEOTIDE SEQUENCE</scope>
</reference>